<feature type="chain" id="PRO_5034900083" evidence="1">
    <location>
        <begin position="21"/>
        <end position="160"/>
    </location>
</feature>
<name>A0A8H5EVA6_9AGAR</name>
<feature type="signal peptide" evidence="1">
    <location>
        <begin position="1"/>
        <end position="20"/>
    </location>
</feature>
<evidence type="ECO:0000313" key="2">
    <source>
        <dbReference type="EMBL" id="KAF5313631.1"/>
    </source>
</evidence>
<proteinExistence type="predicted"/>
<reference evidence="2 3" key="1">
    <citation type="journal article" date="2020" name="ISME J.">
        <title>Uncovering the hidden diversity of litter-decomposition mechanisms in mushroom-forming fungi.</title>
        <authorList>
            <person name="Floudas D."/>
            <person name="Bentzer J."/>
            <person name="Ahren D."/>
            <person name="Johansson T."/>
            <person name="Persson P."/>
            <person name="Tunlid A."/>
        </authorList>
    </citation>
    <scope>NUCLEOTIDE SEQUENCE [LARGE SCALE GENOMIC DNA]</scope>
    <source>
        <strain evidence="2 3">CBS 175.51</strain>
    </source>
</reference>
<evidence type="ECO:0000313" key="3">
    <source>
        <dbReference type="Proteomes" id="UP000541558"/>
    </source>
</evidence>
<gene>
    <name evidence="2" type="ORF">D9611_010084</name>
</gene>
<keyword evidence="3" id="KW-1185">Reference proteome</keyword>
<dbReference type="Proteomes" id="UP000541558">
    <property type="component" value="Unassembled WGS sequence"/>
</dbReference>
<sequence length="160" mass="18403">MRLSLIALVPLTALLSVVRAHRDYTYEAREHIDELATRAFDDSLLTTRQDLADLPTRDLLNELEDRLQRRVKKEKSLADWDQSKRDTLRRWIQLHLVKGRYYCIECGSSGIWYSTQSKALNHIKENKSHVHWLLNGDGAEVVVLPNGELRIDPVKEAGSG</sequence>
<keyword evidence="1" id="KW-0732">Signal</keyword>
<accession>A0A8H5EVA6</accession>
<organism evidence="2 3">
    <name type="scientific">Ephemerocybe angulata</name>
    <dbReference type="NCBI Taxonomy" id="980116"/>
    <lineage>
        <taxon>Eukaryota</taxon>
        <taxon>Fungi</taxon>
        <taxon>Dikarya</taxon>
        <taxon>Basidiomycota</taxon>
        <taxon>Agaricomycotina</taxon>
        <taxon>Agaricomycetes</taxon>
        <taxon>Agaricomycetidae</taxon>
        <taxon>Agaricales</taxon>
        <taxon>Agaricineae</taxon>
        <taxon>Psathyrellaceae</taxon>
        <taxon>Ephemerocybe</taxon>
    </lineage>
</organism>
<evidence type="ECO:0000256" key="1">
    <source>
        <dbReference type="SAM" id="SignalP"/>
    </source>
</evidence>
<protein>
    <submittedName>
        <fullName evidence="2">Uncharacterized protein</fullName>
    </submittedName>
</protein>
<dbReference type="AlphaFoldDB" id="A0A8H5EVA6"/>
<dbReference type="EMBL" id="JAACJK010000223">
    <property type="protein sequence ID" value="KAF5313631.1"/>
    <property type="molecule type" value="Genomic_DNA"/>
</dbReference>
<comment type="caution">
    <text evidence="2">The sequence shown here is derived from an EMBL/GenBank/DDBJ whole genome shotgun (WGS) entry which is preliminary data.</text>
</comment>